<dbReference type="Pfam" id="PF01565">
    <property type="entry name" value="FAD_binding_4"/>
    <property type="match status" value="1"/>
</dbReference>
<organism evidence="7 8">
    <name type="scientific">Streptomyces coelicoflavus</name>
    <dbReference type="NCBI Taxonomy" id="285562"/>
    <lineage>
        <taxon>Bacteria</taxon>
        <taxon>Bacillati</taxon>
        <taxon>Actinomycetota</taxon>
        <taxon>Actinomycetes</taxon>
        <taxon>Kitasatosporales</taxon>
        <taxon>Streptomycetaceae</taxon>
        <taxon>Streptomyces</taxon>
    </lineage>
</organism>
<accession>A0A7K3PM07</accession>
<dbReference type="Gene3D" id="3.30.465.10">
    <property type="match status" value="1"/>
</dbReference>
<gene>
    <name evidence="7" type="ORF">G3I32_19410</name>
</gene>
<evidence type="ECO:0000313" key="8">
    <source>
        <dbReference type="Proteomes" id="UP000470446"/>
    </source>
</evidence>
<dbReference type="InterPro" id="IPR050416">
    <property type="entry name" value="FAD-linked_Oxidoreductase"/>
</dbReference>
<evidence type="ECO:0000256" key="3">
    <source>
        <dbReference type="ARBA" id="ARBA00022630"/>
    </source>
</evidence>
<reference evidence="7 8" key="1">
    <citation type="submission" date="2020-01" db="EMBL/GenBank/DDBJ databases">
        <title>Insect and environment-associated Actinomycetes.</title>
        <authorList>
            <person name="Currrie C."/>
            <person name="Chevrette M."/>
            <person name="Carlson C."/>
            <person name="Stubbendieck R."/>
            <person name="Wendt-Pienkowski E."/>
        </authorList>
    </citation>
    <scope>NUCLEOTIDE SEQUENCE [LARGE SCALE GENOMIC DNA]</scope>
    <source>
        <strain evidence="7 8">SID14163</strain>
    </source>
</reference>
<dbReference type="InterPro" id="IPR006094">
    <property type="entry name" value="Oxid_FAD_bind_N"/>
</dbReference>
<sequence>MPVHTHTTGLATTGPVLAPGDPGYDAERLGYNLALDHRPALVVGAHGPEDVGAAVRYAADAGLGVAVQATGHGVSRSAQGQLMISTRGLNEVRVDPGARTATVGAGTRWQEVLDLTAPHGLAPLNGSNPGVGAVGYTVGGGMGLLGRRYGYAADHVRHMDVVTADGRLRRADAEHEPDLFWALRGGKGNFGVVVAMEIDLFPVTELYGGGLYFDGEHTAGALHAYARWTAAVPEEMSSSVQLIRYPDLPVVPAELRGRFVTHIRVAWCGDPAEGERLVRPLRAVGPSLKDTVGRMPYRDVGSIHHEPSAPVAVYDRNTALGPLPPEAVDTLLELAGPESGAPYFAELRHHGGAYARPPRVPNAVGGRDAQFMLFTTSLLEPGGTAAARAAHDRLYDGMRPWSTGGAFVNFFGVDDTDPATVLTAYAPADRPRLARVKAAYDPGNLFRVTYAVEPATD</sequence>
<proteinExistence type="inferred from homology"/>
<protein>
    <submittedName>
        <fullName evidence="7">FAD-binding oxidoreductase</fullName>
    </submittedName>
</protein>
<dbReference type="InterPro" id="IPR016167">
    <property type="entry name" value="FAD-bd_PCMH_sub1"/>
</dbReference>
<dbReference type="PROSITE" id="PS51387">
    <property type="entry name" value="FAD_PCMH"/>
    <property type="match status" value="1"/>
</dbReference>
<name>A0A7K3PM07_9ACTN</name>
<dbReference type="InterPro" id="IPR006093">
    <property type="entry name" value="Oxy_OxRdtase_FAD_BS"/>
</dbReference>
<comment type="similarity">
    <text evidence="2">Belongs to the oxygen-dependent FAD-linked oxidoreductase family.</text>
</comment>
<dbReference type="InterPro" id="IPR012951">
    <property type="entry name" value="BBE"/>
</dbReference>
<dbReference type="SUPFAM" id="SSF56176">
    <property type="entry name" value="FAD-binding/transporter-associated domain-like"/>
    <property type="match status" value="1"/>
</dbReference>
<dbReference type="InterPro" id="IPR036318">
    <property type="entry name" value="FAD-bd_PCMH-like_sf"/>
</dbReference>
<dbReference type="InterPro" id="IPR016169">
    <property type="entry name" value="FAD-bd_PCMH_sub2"/>
</dbReference>
<evidence type="ECO:0000259" key="6">
    <source>
        <dbReference type="PROSITE" id="PS51387"/>
    </source>
</evidence>
<comment type="caution">
    <text evidence="7">The sequence shown here is derived from an EMBL/GenBank/DDBJ whole genome shotgun (WGS) entry which is preliminary data.</text>
</comment>
<keyword evidence="3" id="KW-0285">Flavoprotein</keyword>
<evidence type="ECO:0000256" key="1">
    <source>
        <dbReference type="ARBA" id="ARBA00001974"/>
    </source>
</evidence>
<dbReference type="PANTHER" id="PTHR42973">
    <property type="entry name" value="BINDING OXIDOREDUCTASE, PUTATIVE (AFU_ORTHOLOGUE AFUA_1G17690)-RELATED"/>
    <property type="match status" value="1"/>
</dbReference>
<keyword evidence="4" id="KW-0274">FAD</keyword>
<dbReference type="Proteomes" id="UP000470446">
    <property type="component" value="Unassembled WGS sequence"/>
</dbReference>
<dbReference type="GO" id="GO:0016491">
    <property type="term" value="F:oxidoreductase activity"/>
    <property type="evidence" value="ECO:0007669"/>
    <property type="project" value="UniProtKB-KW"/>
</dbReference>
<dbReference type="AlphaFoldDB" id="A0A7K3PM07"/>
<feature type="domain" description="FAD-binding PCMH-type" evidence="6">
    <location>
        <begin position="35"/>
        <end position="203"/>
    </location>
</feature>
<dbReference type="Pfam" id="PF08031">
    <property type="entry name" value="BBE"/>
    <property type="match status" value="1"/>
</dbReference>
<evidence type="ECO:0000256" key="4">
    <source>
        <dbReference type="ARBA" id="ARBA00022827"/>
    </source>
</evidence>
<dbReference type="PROSITE" id="PS00862">
    <property type="entry name" value="OX2_COVAL_FAD"/>
    <property type="match status" value="1"/>
</dbReference>
<evidence type="ECO:0000256" key="5">
    <source>
        <dbReference type="ARBA" id="ARBA00023002"/>
    </source>
</evidence>
<dbReference type="EMBL" id="JAAGMA010000524">
    <property type="protein sequence ID" value="NEB10983.1"/>
    <property type="molecule type" value="Genomic_DNA"/>
</dbReference>
<evidence type="ECO:0000256" key="2">
    <source>
        <dbReference type="ARBA" id="ARBA00005466"/>
    </source>
</evidence>
<dbReference type="Gene3D" id="3.30.43.10">
    <property type="entry name" value="Uridine Diphospho-n-acetylenolpyruvylglucosamine Reductase, domain 2"/>
    <property type="match status" value="1"/>
</dbReference>
<dbReference type="RefSeq" id="WP_164246248.1">
    <property type="nucleotide sequence ID" value="NZ_JAAGMA010000524.1"/>
</dbReference>
<dbReference type="GO" id="GO:0071949">
    <property type="term" value="F:FAD binding"/>
    <property type="evidence" value="ECO:0007669"/>
    <property type="project" value="InterPro"/>
</dbReference>
<keyword evidence="5" id="KW-0560">Oxidoreductase</keyword>
<dbReference type="PANTHER" id="PTHR42973:SF39">
    <property type="entry name" value="FAD-BINDING PCMH-TYPE DOMAIN-CONTAINING PROTEIN"/>
    <property type="match status" value="1"/>
</dbReference>
<dbReference type="Gene3D" id="3.40.462.20">
    <property type="match status" value="1"/>
</dbReference>
<evidence type="ECO:0000313" key="7">
    <source>
        <dbReference type="EMBL" id="NEB10983.1"/>
    </source>
</evidence>
<comment type="cofactor">
    <cofactor evidence="1">
        <name>FAD</name>
        <dbReference type="ChEBI" id="CHEBI:57692"/>
    </cofactor>
</comment>
<dbReference type="InterPro" id="IPR016166">
    <property type="entry name" value="FAD-bd_PCMH"/>
</dbReference>